<dbReference type="AlphaFoldDB" id="A0A9P9AN33"/>
<evidence type="ECO:0000256" key="1">
    <source>
        <dbReference type="ARBA" id="ARBA00004141"/>
    </source>
</evidence>
<dbReference type="Pfam" id="PF01544">
    <property type="entry name" value="CorA"/>
    <property type="match status" value="1"/>
</dbReference>
<keyword evidence="3 5" id="KW-1133">Transmembrane helix</keyword>
<feature type="transmembrane region" description="Helical" evidence="5">
    <location>
        <begin position="185"/>
        <end position="207"/>
    </location>
</feature>
<keyword evidence="4 5" id="KW-0472">Membrane</keyword>
<dbReference type="SUPFAM" id="SSF144083">
    <property type="entry name" value="Magnesium transport protein CorA, transmembrane region"/>
    <property type="match status" value="1"/>
</dbReference>
<reference evidence="6 7" key="1">
    <citation type="journal article" date="2021" name="Nat. Commun.">
        <title>Genetic determinants of endophytism in the Arabidopsis root mycobiome.</title>
        <authorList>
            <person name="Mesny F."/>
            <person name="Miyauchi S."/>
            <person name="Thiergart T."/>
            <person name="Pickel B."/>
            <person name="Atanasova L."/>
            <person name="Karlsson M."/>
            <person name="Huettel B."/>
            <person name="Barry K.W."/>
            <person name="Haridas S."/>
            <person name="Chen C."/>
            <person name="Bauer D."/>
            <person name="Andreopoulos W."/>
            <person name="Pangilinan J."/>
            <person name="LaButti K."/>
            <person name="Riley R."/>
            <person name="Lipzen A."/>
            <person name="Clum A."/>
            <person name="Drula E."/>
            <person name="Henrissat B."/>
            <person name="Kohler A."/>
            <person name="Grigoriev I.V."/>
            <person name="Martin F.M."/>
            <person name="Hacquard S."/>
        </authorList>
    </citation>
    <scope>NUCLEOTIDE SEQUENCE [LARGE SCALE GENOMIC DNA]</scope>
    <source>
        <strain evidence="6 7">MPI-CAGE-CH-0241</strain>
    </source>
</reference>
<dbReference type="OrthoDB" id="5428055at2759"/>
<comment type="subcellular location">
    <subcellularLocation>
        <location evidence="1">Membrane</location>
        <topology evidence="1">Multi-pass membrane protein</topology>
    </subcellularLocation>
</comment>
<comment type="caution">
    <text evidence="6">The sequence shown here is derived from an EMBL/GenBank/DDBJ whole genome shotgun (WGS) entry which is preliminary data.</text>
</comment>
<evidence type="ECO:0000256" key="2">
    <source>
        <dbReference type="ARBA" id="ARBA00022692"/>
    </source>
</evidence>
<keyword evidence="2 5" id="KW-0812">Transmembrane</keyword>
<dbReference type="InterPro" id="IPR002523">
    <property type="entry name" value="MgTranspt_CorA/ZnTranspt_ZntB"/>
</dbReference>
<evidence type="ECO:0000313" key="7">
    <source>
        <dbReference type="Proteomes" id="UP000777438"/>
    </source>
</evidence>
<evidence type="ECO:0000256" key="4">
    <source>
        <dbReference type="ARBA" id="ARBA00023136"/>
    </source>
</evidence>
<keyword evidence="7" id="KW-1185">Reference proteome</keyword>
<evidence type="ECO:0000256" key="3">
    <source>
        <dbReference type="ARBA" id="ARBA00022989"/>
    </source>
</evidence>
<feature type="transmembrane region" description="Helical" evidence="5">
    <location>
        <begin position="152"/>
        <end position="173"/>
    </location>
</feature>
<organism evidence="6 7">
    <name type="scientific">Thelonectria olida</name>
    <dbReference type="NCBI Taxonomy" id="1576542"/>
    <lineage>
        <taxon>Eukaryota</taxon>
        <taxon>Fungi</taxon>
        <taxon>Dikarya</taxon>
        <taxon>Ascomycota</taxon>
        <taxon>Pezizomycotina</taxon>
        <taxon>Sordariomycetes</taxon>
        <taxon>Hypocreomycetidae</taxon>
        <taxon>Hypocreales</taxon>
        <taxon>Nectriaceae</taxon>
        <taxon>Thelonectria</taxon>
    </lineage>
</organism>
<dbReference type="GO" id="GO:0016020">
    <property type="term" value="C:membrane"/>
    <property type="evidence" value="ECO:0007669"/>
    <property type="project" value="UniProtKB-SubCell"/>
</dbReference>
<sequence>MRYVSSDKTDNEKAFDAYLKMLPGVHKKTPPELDSMHTLLLPFFDSLAIDFVEALDDWVKRTRFSRSWDDLFHHMWLGYLRYRDRFDASHKSLLRMPQTPYRDRILADYDWLSSRIDQLGRDLEEREKQEVSMLSIRESRKSIKEAESVRRLSQLAFVFIPLSFVSSCFGMNLELLNSGNAQLKTFLAAAFGVTLGVILVSIGQAYFKKWGWRALMFLRAML</sequence>
<accession>A0A9P9AN33</accession>
<evidence type="ECO:0000256" key="5">
    <source>
        <dbReference type="SAM" id="Phobius"/>
    </source>
</evidence>
<dbReference type="InterPro" id="IPR045863">
    <property type="entry name" value="CorA_TM1_TM2"/>
</dbReference>
<dbReference type="Gene3D" id="1.20.58.340">
    <property type="entry name" value="Magnesium transport protein CorA, transmembrane region"/>
    <property type="match status" value="1"/>
</dbReference>
<name>A0A9P9AN33_9HYPO</name>
<protein>
    <submittedName>
        <fullName evidence="6">Uncharacterized protein</fullName>
    </submittedName>
</protein>
<proteinExistence type="predicted"/>
<dbReference type="Proteomes" id="UP000777438">
    <property type="component" value="Unassembled WGS sequence"/>
</dbReference>
<evidence type="ECO:0000313" key="6">
    <source>
        <dbReference type="EMBL" id="KAH6887514.1"/>
    </source>
</evidence>
<dbReference type="GO" id="GO:0046873">
    <property type="term" value="F:metal ion transmembrane transporter activity"/>
    <property type="evidence" value="ECO:0007669"/>
    <property type="project" value="InterPro"/>
</dbReference>
<gene>
    <name evidence="6" type="ORF">B0T10DRAFT_71869</name>
</gene>
<dbReference type="EMBL" id="JAGPYM010000014">
    <property type="protein sequence ID" value="KAH6887514.1"/>
    <property type="molecule type" value="Genomic_DNA"/>
</dbReference>